<evidence type="ECO:0000259" key="1">
    <source>
        <dbReference type="PROSITE" id="PS50887"/>
    </source>
</evidence>
<accession>A0A174KHK1</accession>
<feature type="domain" description="GGDEF" evidence="1">
    <location>
        <begin position="88"/>
        <end position="219"/>
    </location>
</feature>
<dbReference type="PANTHER" id="PTHR45138">
    <property type="entry name" value="REGULATORY COMPONENTS OF SENSORY TRANSDUCTION SYSTEM"/>
    <property type="match status" value="1"/>
</dbReference>
<dbReference type="Proteomes" id="UP000095512">
    <property type="component" value="Unassembled WGS sequence"/>
</dbReference>
<dbReference type="AlphaFoldDB" id="A0A174KHK1"/>
<dbReference type="GO" id="GO:0052621">
    <property type="term" value="F:diguanylate cyclase activity"/>
    <property type="evidence" value="ECO:0007669"/>
    <property type="project" value="UniProtKB-EC"/>
</dbReference>
<evidence type="ECO:0000313" key="3">
    <source>
        <dbReference type="Proteomes" id="UP000095512"/>
    </source>
</evidence>
<organism evidence="2 3">
    <name type="scientific">Enterocloster clostridioformis</name>
    <dbReference type="NCBI Taxonomy" id="1531"/>
    <lineage>
        <taxon>Bacteria</taxon>
        <taxon>Bacillati</taxon>
        <taxon>Bacillota</taxon>
        <taxon>Clostridia</taxon>
        <taxon>Lachnospirales</taxon>
        <taxon>Lachnospiraceae</taxon>
        <taxon>Enterocloster</taxon>
    </lineage>
</organism>
<evidence type="ECO:0000313" key="2">
    <source>
        <dbReference type="EMBL" id="CUP08740.1"/>
    </source>
</evidence>
<dbReference type="CDD" id="cd01949">
    <property type="entry name" value="GGDEF"/>
    <property type="match status" value="1"/>
</dbReference>
<dbReference type="NCBIfam" id="TIGR00254">
    <property type="entry name" value="GGDEF"/>
    <property type="match status" value="1"/>
</dbReference>
<dbReference type="SUPFAM" id="SSF55073">
    <property type="entry name" value="Nucleotide cyclase"/>
    <property type="match status" value="1"/>
</dbReference>
<gene>
    <name evidence="2" type="primary">adrA_2</name>
    <name evidence="2" type="ORF">ERS852480_02599</name>
</gene>
<dbReference type="PROSITE" id="PS50887">
    <property type="entry name" value="GGDEF"/>
    <property type="match status" value="1"/>
</dbReference>
<dbReference type="InterPro" id="IPR050469">
    <property type="entry name" value="Diguanylate_Cyclase"/>
</dbReference>
<dbReference type="PANTHER" id="PTHR45138:SF9">
    <property type="entry name" value="DIGUANYLATE CYCLASE DGCM-RELATED"/>
    <property type="match status" value="1"/>
</dbReference>
<reference evidence="2 3" key="1">
    <citation type="submission" date="2015-09" db="EMBL/GenBank/DDBJ databases">
        <authorList>
            <consortium name="Pathogen Informatics"/>
        </authorList>
    </citation>
    <scope>NUCLEOTIDE SEQUENCE [LARGE SCALE GENOMIC DNA]</scope>
    <source>
        <strain evidence="2 3">2789STDY5834865</strain>
    </source>
</reference>
<dbReference type="Pfam" id="PF00990">
    <property type="entry name" value="GGDEF"/>
    <property type="match status" value="1"/>
</dbReference>
<protein>
    <submittedName>
        <fullName evidence="2">PAS domain S-box/diguanylate cyclase (GGDEF) domain-containing protein</fullName>
        <ecNumber evidence="2">2.7.7.65</ecNumber>
    </submittedName>
</protein>
<proteinExistence type="predicted"/>
<name>A0A174KHK1_9FIRM</name>
<keyword evidence="2" id="KW-0548">Nucleotidyltransferase</keyword>
<dbReference type="EC" id="2.7.7.65" evidence="2"/>
<dbReference type="EMBL" id="CZAB01000021">
    <property type="protein sequence ID" value="CUP08740.1"/>
    <property type="molecule type" value="Genomic_DNA"/>
</dbReference>
<dbReference type="InterPro" id="IPR029787">
    <property type="entry name" value="Nucleotide_cyclase"/>
</dbReference>
<dbReference type="InterPro" id="IPR000160">
    <property type="entry name" value="GGDEF_dom"/>
</dbReference>
<dbReference type="Gene3D" id="3.30.70.270">
    <property type="match status" value="1"/>
</dbReference>
<dbReference type="InterPro" id="IPR043128">
    <property type="entry name" value="Rev_trsase/Diguanyl_cyclase"/>
</dbReference>
<sequence>MSGKENLTKIEFINQNVYHVRSTYVEVDGYPYLLELVDQITEETLLGGHGRDEVIKYITVHDFRLYVDILTGIYNRRYYEEQLRDMSHVSAAAMIDMDHFNAINDTYGHPVGDLALKQAAKAIKNCVKRTDSVVRFGGDEIFVVFGDIPFHMLQEKLEEIRSCVDKAVIPDYPQLKLSISIGGVYGPGQVSDLMEAADRLLFQVKREKAGLKIKEKMNERL</sequence>
<dbReference type="SMART" id="SM00267">
    <property type="entry name" value="GGDEF"/>
    <property type="match status" value="1"/>
</dbReference>
<keyword evidence="2" id="KW-0808">Transferase</keyword>